<proteinExistence type="predicted"/>
<dbReference type="AlphaFoldDB" id="A0A0N7LA79"/>
<accession>A0A0N7LA79</accession>
<dbReference type="EMBL" id="CCYA01000272">
    <property type="protein sequence ID" value="CEH15834.1"/>
    <property type="molecule type" value="Genomic_DNA"/>
</dbReference>
<feature type="region of interest" description="Disordered" evidence="1">
    <location>
        <begin position="1"/>
        <end position="22"/>
    </location>
</feature>
<keyword evidence="3" id="KW-1185">Reference proteome</keyword>
<protein>
    <submittedName>
        <fullName evidence="2">Uncharacterized protein</fullName>
    </submittedName>
</protein>
<sequence>MRDDHDDSSRLAGGGAGLLPSMIIPHTAERPHLVGRLFTCPRDPQLSSRAACMSQPSQFSCTRNSLLEGSDTAEILGSMIAWPNLHR</sequence>
<evidence type="ECO:0000256" key="1">
    <source>
        <dbReference type="SAM" id="MobiDB-lite"/>
    </source>
</evidence>
<name>A0A0N7LA79_9BASI</name>
<organism evidence="2 3">
    <name type="scientific">Ceraceosorus bombacis</name>
    <dbReference type="NCBI Taxonomy" id="401625"/>
    <lineage>
        <taxon>Eukaryota</taxon>
        <taxon>Fungi</taxon>
        <taxon>Dikarya</taxon>
        <taxon>Basidiomycota</taxon>
        <taxon>Ustilaginomycotina</taxon>
        <taxon>Exobasidiomycetes</taxon>
        <taxon>Ceraceosorales</taxon>
        <taxon>Ceraceosoraceae</taxon>
        <taxon>Ceraceosorus</taxon>
    </lineage>
</organism>
<evidence type="ECO:0000313" key="3">
    <source>
        <dbReference type="Proteomes" id="UP000054845"/>
    </source>
</evidence>
<evidence type="ECO:0000313" key="2">
    <source>
        <dbReference type="EMBL" id="CEH15834.1"/>
    </source>
</evidence>
<reference evidence="2 3" key="1">
    <citation type="submission" date="2014-09" db="EMBL/GenBank/DDBJ databases">
        <authorList>
            <person name="Magalhaes I.L.F."/>
            <person name="Oliveira U."/>
            <person name="Santos F.R."/>
            <person name="Vidigal T.H.D.A."/>
            <person name="Brescovit A.D."/>
            <person name="Santos A.J."/>
        </authorList>
    </citation>
    <scope>NUCLEOTIDE SEQUENCE [LARGE SCALE GENOMIC DNA]</scope>
</reference>
<dbReference type="Proteomes" id="UP000054845">
    <property type="component" value="Unassembled WGS sequence"/>
</dbReference>